<dbReference type="RefSeq" id="WP_253966417.1">
    <property type="nucleotide sequence ID" value="NZ_JAMFTH010000001.1"/>
</dbReference>
<keyword evidence="4" id="KW-1185">Reference proteome</keyword>
<dbReference type="GO" id="GO:0016787">
    <property type="term" value="F:hydrolase activity"/>
    <property type="evidence" value="ECO:0007669"/>
    <property type="project" value="InterPro"/>
</dbReference>
<evidence type="ECO:0000259" key="2">
    <source>
        <dbReference type="Pfam" id="PF06439"/>
    </source>
</evidence>
<reference evidence="3" key="1">
    <citation type="submission" date="2022-05" db="EMBL/GenBank/DDBJ databases">
        <authorList>
            <person name="Sun H.-N."/>
        </authorList>
    </citation>
    <scope>NUCLEOTIDE SEQUENCE</scope>
    <source>
        <strain evidence="3">HB14</strain>
    </source>
</reference>
<reference evidence="3" key="2">
    <citation type="submission" date="2023-01" db="EMBL/GenBank/DDBJ databases">
        <title>Gilvimarinus xylanilyticus HB14 isolated from Caulerpa lentillifera aquaculture base in Hainan, China.</title>
        <authorList>
            <person name="Zhang Y.-J."/>
        </authorList>
    </citation>
    <scope>NUCLEOTIDE SEQUENCE</scope>
    <source>
        <strain evidence="3">HB14</strain>
    </source>
</reference>
<comment type="caution">
    <text evidence="3">The sequence shown here is derived from an EMBL/GenBank/DDBJ whole genome shotgun (WGS) entry which is preliminary data.</text>
</comment>
<accession>A0A9X2I388</accession>
<sequence>MLVKVKVCLAGLGLLVSAGLSPLAQAEKWQPLLDSELSQWRTYLGFPNPQTSVSGLKRAESGEYQEPVGYDRDEWNVFSISTESGEPVLRISGEIYGGIFTEREFENYHLRLQVKWGEKKWPPRENLPLDTGILYHGTGEHGVDYWRAWPLSQEFQIVEQGVDGLTGDWWKIAYSQIDIRCAYDDEDDIHRYSPEVPLKTFGGNDGPITCRASHNNEKPTGEWNTLELISYQGDSLHIVNGEVVMALSGSAYPTDSGTKPLTRGQIVLQSEAGEVYFRRIELKSIDSLDESYRHYFH</sequence>
<dbReference type="InterPro" id="IPR010496">
    <property type="entry name" value="AL/BT2_dom"/>
</dbReference>
<dbReference type="Proteomes" id="UP001139319">
    <property type="component" value="Unassembled WGS sequence"/>
</dbReference>
<feature type="chain" id="PRO_5040949681" evidence="1">
    <location>
        <begin position="27"/>
        <end position="297"/>
    </location>
</feature>
<keyword evidence="1" id="KW-0732">Signal</keyword>
<proteinExistence type="predicted"/>
<gene>
    <name evidence="3" type="ORF">M6D89_02310</name>
</gene>
<protein>
    <submittedName>
        <fullName evidence="3">DUF1080 domain-containing protein</fullName>
    </submittedName>
</protein>
<dbReference type="Pfam" id="PF06439">
    <property type="entry name" value="3keto-disac_hyd"/>
    <property type="match status" value="1"/>
</dbReference>
<feature type="signal peptide" evidence="1">
    <location>
        <begin position="1"/>
        <end position="26"/>
    </location>
</feature>
<evidence type="ECO:0000313" key="3">
    <source>
        <dbReference type="EMBL" id="MCP8898127.1"/>
    </source>
</evidence>
<evidence type="ECO:0000313" key="4">
    <source>
        <dbReference type="Proteomes" id="UP001139319"/>
    </source>
</evidence>
<dbReference type="AlphaFoldDB" id="A0A9X2I388"/>
<feature type="domain" description="3-keto-alpha-glucoside-1,2-lyase/3-keto-2-hydroxy-glucal hydratase" evidence="2">
    <location>
        <begin position="28"/>
        <end position="283"/>
    </location>
</feature>
<organism evidence="3 4">
    <name type="scientific">Gilvimarinus xylanilyticus</name>
    <dbReference type="NCBI Taxonomy" id="2944139"/>
    <lineage>
        <taxon>Bacteria</taxon>
        <taxon>Pseudomonadati</taxon>
        <taxon>Pseudomonadota</taxon>
        <taxon>Gammaproteobacteria</taxon>
        <taxon>Cellvibrionales</taxon>
        <taxon>Cellvibrionaceae</taxon>
        <taxon>Gilvimarinus</taxon>
    </lineage>
</organism>
<dbReference type="EMBL" id="JAMFTH010000001">
    <property type="protein sequence ID" value="MCP8898127.1"/>
    <property type="molecule type" value="Genomic_DNA"/>
</dbReference>
<evidence type="ECO:0000256" key="1">
    <source>
        <dbReference type="SAM" id="SignalP"/>
    </source>
</evidence>
<name>A0A9X2I388_9GAMM</name>
<dbReference type="Gene3D" id="2.60.120.560">
    <property type="entry name" value="Exo-inulinase, domain 1"/>
    <property type="match status" value="1"/>
</dbReference>